<dbReference type="Pfam" id="PF00346">
    <property type="entry name" value="Complex1_49kDa"/>
    <property type="match status" value="2"/>
</dbReference>
<protein>
    <recommendedName>
        <fullName evidence="9">NADH-quinone oxidoreductase subunit D</fullName>
        <ecNumber evidence="9">7.1.1.-</ecNumber>
    </recommendedName>
    <alternativeName>
        <fullName evidence="9">NADH dehydrogenase I subunit D</fullName>
    </alternativeName>
    <alternativeName>
        <fullName evidence="9">NDH-1 subunit D</fullName>
    </alternativeName>
</protein>
<dbReference type="EC" id="7.1.1.-" evidence="9"/>
<dbReference type="AlphaFoldDB" id="A0A9D9GZK4"/>
<keyword evidence="9" id="KW-0874">Quinone</keyword>
<organism evidence="12 13">
    <name type="scientific">Candidatus Pullibacteroides excrementavium</name>
    <dbReference type="NCBI Taxonomy" id="2840905"/>
    <lineage>
        <taxon>Bacteria</taxon>
        <taxon>Pseudomonadati</taxon>
        <taxon>Bacteroidota</taxon>
        <taxon>Bacteroidia</taxon>
        <taxon>Bacteroidales</taxon>
        <taxon>Candidatus Pullibacteroides</taxon>
    </lineage>
</organism>
<dbReference type="GO" id="GO:0051287">
    <property type="term" value="F:NAD binding"/>
    <property type="evidence" value="ECO:0007669"/>
    <property type="project" value="InterPro"/>
</dbReference>
<proteinExistence type="inferred from homology"/>
<dbReference type="InterPro" id="IPR001135">
    <property type="entry name" value="NADH_Q_OxRdtase_suD"/>
</dbReference>
<dbReference type="GO" id="GO:0005886">
    <property type="term" value="C:plasma membrane"/>
    <property type="evidence" value="ECO:0007669"/>
    <property type="project" value="UniProtKB-SubCell"/>
</dbReference>
<dbReference type="EMBL" id="JADIMZ010000095">
    <property type="protein sequence ID" value="MBO8432890.1"/>
    <property type="molecule type" value="Genomic_DNA"/>
</dbReference>
<evidence type="ECO:0000259" key="10">
    <source>
        <dbReference type="Pfam" id="PF00329"/>
    </source>
</evidence>
<evidence type="ECO:0000256" key="6">
    <source>
        <dbReference type="ARBA" id="ARBA00023268"/>
    </source>
</evidence>
<keyword evidence="4 9" id="KW-0520">NAD</keyword>
<dbReference type="Proteomes" id="UP000823612">
    <property type="component" value="Unassembled WGS sequence"/>
</dbReference>
<feature type="domain" description="NADH-quinone oxidoreductase subunit D" evidence="11">
    <location>
        <begin position="298"/>
        <end position="466"/>
    </location>
</feature>
<reference evidence="12" key="2">
    <citation type="journal article" date="2021" name="PeerJ">
        <title>Extensive microbial diversity within the chicken gut microbiome revealed by metagenomics and culture.</title>
        <authorList>
            <person name="Gilroy R."/>
            <person name="Ravi A."/>
            <person name="Getino M."/>
            <person name="Pursley I."/>
            <person name="Horton D.L."/>
            <person name="Alikhan N.F."/>
            <person name="Baker D."/>
            <person name="Gharbi K."/>
            <person name="Hall N."/>
            <person name="Watson M."/>
            <person name="Adriaenssens E.M."/>
            <person name="Foster-Nyarko E."/>
            <person name="Jarju S."/>
            <person name="Secka A."/>
            <person name="Antonio M."/>
            <person name="Oren A."/>
            <person name="Chaudhuri R.R."/>
            <person name="La Ragione R."/>
            <person name="Hildebrand F."/>
            <person name="Pallen M.J."/>
        </authorList>
    </citation>
    <scope>NUCLEOTIDE SEQUENCE</scope>
    <source>
        <strain evidence="12">2889</strain>
    </source>
</reference>
<comment type="subcellular location">
    <subcellularLocation>
        <location evidence="1">Cell inner membrane</location>
        <topology evidence="1">Peripheral membrane protein</topology>
    </subcellularLocation>
    <subcellularLocation>
        <location evidence="9">Cell membrane</location>
        <topology evidence="9">Peripheral membrane protein</topology>
        <orientation evidence="9">Cytoplasmic side</orientation>
    </subcellularLocation>
</comment>
<dbReference type="Gene3D" id="1.10.645.10">
    <property type="entry name" value="Cytochrome-c3 Hydrogenase, chain B"/>
    <property type="match status" value="1"/>
</dbReference>
<comment type="similarity">
    <text evidence="2">In the C-terminal section; belongs to the complex I 49 kDa subunit family.</text>
</comment>
<dbReference type="SUPFAM" id="SSF56762">
    <property type="entry name" value="HydB/Nqo4-like"/>
    <property type="match status" value="1"/>
</dbReference>
<keyword evidence="9" id="KW-1278">Translocase</keyword>
<evidence type="ECO:0000256" key="7">
    <source>
        <dbReference type="ARBA" id="ARBA00038617"/>
    </source>
</evidence>
<keyword evidence="9" id="KW-0813">Transport</keyword>
<evidence type="ECO:0000313" key="13">
    <source>
        <dbReference type="Proteomes" id="UP000823612"/>
    </source>
</evidence>
<evidence type="ECO:0000259" key="11">
    <source>
        <dbReference type="Pfam" id="PF00346"/>
    </source>
</evidence>
<feature type="domain" description="NADH:ubiquinone oxidoreductase 30kDa subunit" evidence="10">
    <location>
        <begin position="28"/>
        <end position="145"/>
    </location>
</feature>
<dbReference type="InterPro" id="IPR022885">
    <property type="entry name" value="NDH1_su_D/H"/>
</dbReference>
<keyword evidence="3 9" id="KW-1003">Cell membrane</keyword>
<dbReference type="Gene3D" id="3.30.460.80">
    <property type="entry name" value="NADH:ubiquinone oxidoreductase, 30kDa subunit"/>
    <property type="match status" value="1"/>
</dbReference>
<keyword evidence="5 9" id="KW-0472">Membrane</keyword>
<comment type="function">
    <text evidence="9">NDH-1 shuttles electrons from NADH, via FMN and iron-sulfur (Fe-S) centers, to quinones in the respiratory chain. The immediate electron acceptor for the enzyme in this species is believed to be a menaquinone. Couples the redox reaction to proton translocation (for every two electrons transferred, four hydrogen ions are translocated across the cytoplasmic membrane), and thus conserves the redox energy in a proton gradient.</text>
</comment>
<evidence type="ECO:0000256" key="9">
    <source>
        <dbReference type="HAMAP-Rule" id="MF_01358"/>
    </source>
</evidence>
<dbReference type="SUPFAM" id="SSF143243">
    <property type="entry name" value="Nqo5-like"/>
    <property type="match status" value="1"/>
</dbReference>
<dbReference type="InterPro" id="IPR001268">
    <property type="entry name" value="NADH_UbQ_OxRdtase_30kDa_su"/>
</dbReference>
<comment type="subunit">
    <text evidence="7">NDH-1 is composed of 13 different subunits. Subunits NuoB, CD, E, F, and G constitute the peripheral sector of the complex.</text>
</comment>
<evidence type="ECO:0000256" key="8">
    <source>
        <dbReference type="ARBA" id="ARBA00047712"/>
    </source>
</evidence>
<comment type="subunit">
    <text evidence="9">NDH-1 is composed of 14 different subunits. Subunits NuoB, C, D, E, F, and G constitute the peripheral sector of the complex.</text>
</comment>
<feature type="domain" description="NADH-quinone oxidoreductase subunit D" evidence="11">
    <location>
        <begin position="469"/>
        <end position="543"/>
    </location>
</feature>
<dbReference type="InterPro" id="IPR037232">
    <property type="entry name" value="NADH_quin_OxRdtase_su_C/D-like"/>
</dbReference>
<dbReference type="GO" id="GO:0050136">
    <property type="term" value="F:NADH dehydrogenase (quinone) (non-electrogenic) activity"/>
    <property type="evidence" value="ECO:0007669"/>
    <property type="project" value="UniProtKB-UniRule"/>
</dbReference>
<dbReference type="Pfam" id="PF00329">
    <property type="entry name" value="Complex1_30kDa"/>
    <property type="match status" value="1"/>
</dbReference>
<name>A0A9D9GZK4_9BACT</name>
<comment type="similarity">
    <text evidence="9">Belongs to the complex I 49 kDa subunit family.</text>
</comment>
<reference evidence="12" key="1">
    <citation type="submission" date="2020-10" db="EMBL/GenBank/DDBJ databases">
        <authorList>
            <person name="Gilroy R."/>
        </authorList>
    </citation>
    <scope>NUCLEOTIDE SEQUENCE</scope>
    <source>
        <strain evidence="12">2889</strain>
    </source>
</reference>
<dbReference type="GO" id="GO:0008137">
    <property type="term" value="F:NADH dehydrogenase (ubiquinone) activity"/>
    <property type="evidence" value="ECO:0007669"/>
    <property type="project" value="InterPro"/>
</dbReference>
<evidence type="ECO:0000256" key="5">
    <source>
        <dbReference type="ARBA" id="ARBA00023136"/>
    </source>
</evidence>
<comment type="catalytic activity">
    <reaction evidence="8 9">
        <text>a quinone + NADH + 5 H(+)(in) = a quinol + NAD(+) + 4 H(+)(out)</text>
        <dbReference type="Rhea" id="RHEA:57888"/>
        <dbReference type="ChEBI" id="CHEBI:15378"/>
        <dbReference type="ChEBI" id="CHEBI:24646"/>
        <dbReference type="ChEBI" id="CHEBI:57540"/>
        <dbReference type="ChEBI" id="CHEBI:57945"/>
        <dbReference type="ChEBI" id="CHEBI:132124"/>
    </reaction>
</comment>
<dbReference type="HAMAP" id="MF_01358">
    <property type="entry name" value="NDH1_NuoD"/>
    <property type="match status" value="1"/>
</dbReference>
<accession>A0A9D9GZK4</accession>
<evidence type="ECO:0000313" key="12">
    <source>
        <dbReference type="EMBL" id="MBO8432890.1"/>
    </source>
</evidence>
<dbReference type="InterPro" id="IPR029014">
    <property type="entry name" value="NiFe-Hase_large"/>
</dbReference>
<evidence type="ECO:0000256" key="4">
    <source>
        <dbReference type="ARBA" id="ARBA00023027"/>
    </source>
</evidence>
<evidence type="ECO:0000256" key="1">
    <source>
        <dbReference type="ARBA" id="ARBA00004417"/>
    </source>
</evidence>
<comment type="caution">
    <text evidence="12">The sequence shown here is derived from an EMBL/GenBank/DDBJ whole genome shotgun (WGS) entry which is preliminary data.</text>
</comment>
<keyword evidence="12" id="KW-0560">Oxidoreductase</keyword>
<gene>
    <name evidence="9" type="primary">nuoD</name>
    <name evidence="12" type="ORF">IAB08_06320</name>
</gene>
<evidence type="ECO:0000256" key="3">
    <source>
        <dbReference type="ARBA" id="ARBA00022475"/>
    </source>
</evidence>
<dbReference type="PANTHER" id="PTHR11993:SF10">
    <property type="entry name" value="NADH DEHYDROGENASE [UBIQUINONE] IRON-SULFUR PROTEIN 2, MITOCHONDRIAL"/>
    <property type="match status" value="1"/>
</dbReference>
<dbReference type="PANTHER" id="PTHR11993">
    <property type="entry name" value="NADH-UBIQUINONE OXIDOREDUCTASE 49 KDA SUBUNIT"/>
    <property type="match status" value="1"/>
</dbReference>
<dbReference type="GO" id="GO:0048038">
    <property type="term" value="F:quinone binding"/>
    <property type="evidence" value="ECO:0007669"/>
    <property type="project" value="UniProtKB-KW"/>
</dbReference>
<evidence type="ECO:0000256" key="2">
    <source>
        <dbReference type="ARBA" id="ARBA00010019"/>
    </source>
</evidence>
<keyword evidence="6" id="KW-0511">Multifunctional enzyme</keyword>
<sequence length="543" mass="62299">MSTLKAQIQTICPQATFSHEDTDTLHAEVSPKELAELFKHLKSDKTFLFDYMEDLIGMDFGEKLGVIYRFYSTENKQRIVLICQAESREKPELPSATPWWGIANFYEREVYDFFGIIFIGHPDMRRLFLRNDWVGYPLRKDYDASPEINPVRLDAEPMDDIAPSYSEKDGKIEEEDNLRFQKDEYVVNIGPQHPATHGVLHFQVSLEGETVKKVDVHCGYIHRGIEKMCESLTYPQTIGYTDRLDYLSAHQNRHALCACIEEAMGLEIPRRAQYIRALMDELSRIQSHLLMYACYCMDLGALTPFFYAFRDREKILNIFEDSGAGRLIQNYYVIGGVSHDLHPDFVKKTAEFIKYLPTVLPEYHKVFTGNVIFQQRSKGIGILTREQAISNGVTGPAARASGWACDLRKHQPYSVYNEVEFNEITRTGGDCFDRYMVRMDEIHESIAIIDQLLTKLPEGEYCAKTKPVIKLPEGRYFKSVETARGEFGVFIESRGEKYPWRLKFHPPCLPLVSVVDLLTQGGKIADLISIGASLDYVVPDIDR</sequence>